<feature type="signal peptide" evidence="1">
    <location>
        <begin position="1"/>
        <end position="22"/>
    </location>
</feature>
<comment type="caution">
    <text evidence="2">The sequence shown here is derived from an EMBL/GenBank/DDBJ whole genome shotgun (WGS) entry which is preliminary data.</text>
</comment>
<reference evidence="2 3" key="2">
    <citation type="submission" date="2019-11" db="EMBL/GenBank/DDBJ databases">
        <title>A de novo genome assembly of a pear dwarfing rootstock.</title>
        <authorList>
            <person name="Wang F."/>
            <person name="Wang J."/>
            <person name="Li S."/>
            <person name="Zhang Y."/>
            <person name="Fang M."/>
            <person name="Ma L."/>
            <person name="Zhao Y."/>
            <person name="Jiang S."/>
        </authorList>
    </citation>
    <scope>NUCLEOTIDE SEQUENCE [LARGE SCALE GENOMIC DNA]</scope>
    <source>
        <strain evidence="2">S2</strain>
        <tissue evidence="2">Leaf</tissue>
    </source>
</reference>
<dbReference type="OrthoDB" id="10648264at2759"/>
<dbReference type="AlphaFoldDB" id="A0A5N5H0M1"/>
<feature type="chain" id="PRO_5024430547" evidence="1">
    <location>
        <begin position="23"/>
        <end position="120"/>
    </location>
</feature>
<proteinExistence type="predicted"/>
<name>A0A5N5H0M1_9ROSA</name>
<keyword evidence="1" id="KW-0732">Signal</keyword>
<evidence type="ECO:0000313" key="2">
    <source>
        <dbReference type="EMBL" id="KAB2620323.1"/>
    </source>
</evidence>
<keyword evidence="3" id="KW-1185">Reference proteome</keyword>
<organism evidence="2 3">
    <name type="scientific">Pyrus ussuriensis x Pyrus communis</name>
    <dbReference type="NCBI Taxonomy" id="2448454"/>
    <lineage>
        <taxon>Eukaryota</taxon>
        <taxon>Viridiplantae</taxon>
        <taxon>Streptophyta</taxon>
        <taxon>Embryophyta</taxon>
        <taxon>Tracheophyta</taxon>
        <taxon>Spermatophyta</taxon>
        <taxon>Magnoliopsida</taxon>
        <taxon>eudicotyledons</taxon>
        <taxon>Gunneridae</taxon>
        <taxon>Pentapetalae</taxon>
        <taxon>rosids</taxon>
        <taxon>fabids</taxon>
        <taxon>Rosales</taxon>
        <taxon>Rosaceae</taxon>
        <taxon>Amygdaloideae</taxon>
        <taxon>Maleae</taxon>
        <taxon>Pyrus</taxon>
    </lineage>
</organism>
<reference evidence="2 3" key="1">
    <citation type="submission" date="2019-09" db="EMBL/GenBank/DDBJ databases">
        <authorList>
            <person name="Ou C."/>
        </authorList>
    </citation>
    <scope>NUCLEOTIDE SEQUENCE [LARGE SCALE GENOMIC DNA]</scope>
    <source>
        <strain evidence="2">S2</strain>
        <tissue evidence="2">Leaf</tissue>
    </source>
</reference>
<dbReference type="Proteomes" id="UP000327157">
    <property type="component" value="Unassembled WGS sequence"/>
</dbReference>
<gene>
    <name evidence="2" type="ORF">D8674_042114</name>
</gene>
<evidence type="ECO:0000313" key="3">
    <source>
        <dbReference type="Proteomes" id="UP000327157"/>
    </source>
</evidence>
<accession>A0A5N5H0M1</accession>
<evidence type="ECO:0000256" key="1">
    <source>
        <dbReference type="SAM" id="SignalP"/>
    </source>
</evidence>
<sequence length="120" mass="13199">MAASKLAILSVFLALILSQIRADASVPAEEDEPVKLPRSDGPDSSALKIELDQLRAKIHSLGSFLSSSANSRVYWTKFVIFQVLVDSIFSFGFLAIQTDFTKVRDPLVFQLGSVLISFHL</sequence>
<dbReference type="EMBL" id="SMOL01000345">
    <property type="protein sequence ID" value="KAB2620323.1"/>
    <property type="molecule type" value="Genomic_DNA"/>
</dbReference>
<protein>
    <submittedName>
        <fullName evidence="2">Histone deacetylase 18-like</fullName>
    </submittedName>
</protein>